<comment type="caution">
    <text evidence="1">The sequence shown here is derived from an EMBL/GenBank/DDBJ whole genome shotgun (WGS) entry which is preliminary data.</text>
</comment>
<proteinExistence type="predicted"/>
<accession>X1TMR4</accession>
<gene>
    <name evidence="1" type="ORF">S12H4_53993</name>
</gene>
<organism evidence="1">
    <name type="scientific">marine sediment metagenome</name>
    <dbReference type="NCBI Taxonomy" id="412755"/>
    <lineage>
        <taxon>unclassified sequences</taxon>
        <taxon>metagenomes</taxon>
        <taxon>ecological metagenomes</taxon>
    </lineage>
</organism>
<protein>
    <submittedName>
        <fullName evidence="1">Uncharacterized protein</fullName>
    </submittedName>
</protein>
<dbReference type="AlphaFoldDB" id="X1TMR4"/>
<name>X1TMR4_9ZZZZ</name>
<evidence type="ECO:0000313" key="1">
    <source>
        <dbReference type="EMBL" id="GAJ06524.1"/>
    </source>
</evidence>
<feature type="non-terminal residue" evidence="1">
    <location>
        <position position="1"/>
    </location>
</feature>
<dbReference type="EMBL" id="BARW01034447">
    <property type="protein sequence ID" value="GAJ06524.1"/>
    <property type="molecule type" value="Genomic_DNA"/>
</dbReference>
<reference evidence="1" key="1">
    <citation type="journal article" date="2014" name="Front. Microbiol.">
        <title>High frequency of phylogenetically diverse reductive dehalogenase-homologous genes in deep subseafloor sedimentary metagenomes.</title>
        <authorList>
            <person name="Kawai M."/>
            <person name="Futagami T."/>
            <person name="Toyoda A."/>
            <person name="Takaki Y."/>
            <person name="Nishi S."/>
            <person name="Hori S."/>
            <person name="Arai W."/>
            <person name="Tsubouchi T."/>
            <person name="Morono Y."/>
            <person name="Uchiyama I."/>
            <person name="Ito T."/>
            <person name="Fujiyama A."/>
            <person name="Inagaki F."/>
            <person name="Takami H."/>
        </authorList>
    </citation>
    <scope>NUCLEOTIDE SEQUENCE</scope>
    <source>
        <strain evidence="1">Expedition CK06-06</strain>
    </source>
</reference>
<sequence length="195" mass="23398">TNPIIEDRTNPVFITEEKFENVVAGFEGILFEALRRQIDAHKEIDRYIEKDIHDSKPLQELLNFNYDARRYFYSNADERWLDWLLENGFLDVFKEKVEDQTRNSYRSPELDYLEKVATKVPDSVVNIMLTIPISPQHFNSEVVDRFLWICQSLPAEQLVRIVPKIRDEKWVVLMEKFSHWGFEYKKMPNNCHRRT</sequence>